<dbReference type="Gene3D" id="1.20.120.20">
    <property type="entry name" value="Apolipoprotein"/>
    <property type="match status" value="1"/>
</dbReference>
<organism evidence="2 3">
    <name type="scientific">Haemaphysalis longicornis</name>
    <name type="common">Bush tick</name>
    <dbReference type="NCBI Taxonomy" id="44386"/>
    <lineage>
        <taxon>Eukaryota</taxon>
        <taxon>Metazoa</taxon>
        <taxon>Ecdysozoa</taxon>
        <taxon>Arthropoda</taxon>
        <taxon>Chelicerata</taxon>
        <taxon>Arachnida</taxon>
        <taxon>Acari</taxon>
        <taxon>Parasitiformes</taxon>
        <taxon>Ixodida</taxon>
        <taxon>Ixodoidea</taxon>
        <taxon>Ixodidae</taxon>
        <taxon>Haemaphysalinae</taxon>
        <taxon>Haemaphysalis</taxon>
    </lineage>
</organism>
<feature type="coiled-coil region" evidence="1">
    <location>
        <begin position="14"/>
        <end position="74"/>
    </location>
</feature>
<evidence type="ECO:0000313" key="2">
    <source>
        <dbReference type="EMBL" id="KAH9371493.1"/>
    </source>
</evidence>
<dbReference type="Proteomes" id="UP000821853">
    <property type="component" value="Chromosome 3"/>
</dbReference>
<dbReference type="VEuPathDB" id="VectorBase:HLOH_049366"/>
<proteinExistence type="predicted"/>
<dbReference type="OrthoDB" id="691673at2759"/>
<name>A0A9J6G885_HAELO</name>
<gene>
    <name evidence="2" type="ORF">HPB48_021504</name>
</gene>
<dbReference type="AlphaFoldDB" id="A0A9J6G885"/>
<evidence type="ECO:0000256" key="1">
    <source>
        <dbReference type="SAM" id="Coils"/>
    </source>
</evidence>
<evidence type="ECO:0000313" key="3">
    <source>
        <dbReference type="Proteomes" id="UP000821853"/>
    </source>
</evidence>
<keyword evidence="3" id="KW-1185">Reference proteome</keyword>
<sequence>MIDDIARTLRHEMRTLVDEMARSLREELHQLKRELQQDRQQFKNDMQHDRQQLKQELQQYRQEFQEELKNTLQSMFVDLAKELKQQIRDENQTIPYANTHSRSRTNTQDTPQLLNIYEDIVGPEQPAIEPLAPPPPKTATPAYASPRAVITLWQDHLSDLRRVKRNHHVYARIAERLVALGIEKTVKEVKIENLGNLFG</sequence>
<comment type="caution">
    <text evidence="2">The sequence shown here is derived from an EMBL/GenBank/DDBJ whole genome shotgun (WGS) entry which is preliminary data.</text>
</comment>
<keyword evidence="1" id="KW-0175">Coiled coil</keyword>
<protein>
    <submittedName>
        <fullName evidence="2">Uncharacterized protein</fullName>
    </submittedName>
</protein>
<accession>A0A9J6G885</accession>
<reference evidence="2 3" key="1">
    <citation type="journal article" date="2020" name="Cell">
        <title>Large-Scale Comparative Analyses of Tick Genomes Elucidate Their Genetic Diversity and Vector Capacities.</title>
        <authorList>
            <consortium name="Tick Genome and Microbiome Consortium (TIGMIC)"/>
            <person name="Jia N."/>
            <person name="Wang J."/>
            <person name="Shi W."/>
            <person name="Du L."/>
            <person name="Sun Y."/>
            <person name="Zhan W."/>
            <person name="Jiang J.F."/>
            <person name="Wang Q."/>
            <person name="Zhang B."/>
            <person name="Ji P."/>
            <person name="Bell-Sakyi L."/>
            <person name="Cui X.M."/>
            <person name="Yuan T.T."/>
            <person name="Jiang B.G."/>
            <person name="Yang W.F."/>
            <person name="Lam T.T."/>
            <person name="Chang Q.C."/>
            <person name="Ding S.J."/>
            <person name="Wang X.J."/>
            <person name="Zhu J.G."/>
            <person name="Ruan X.D."/>
            <person name="Zhao L."/>
            <person name="Wei J.T."/>
            <person name="Ye R.Z."/>
            <person name="Que T.C."/>
            <person name="Du C.H."/>
            <person name="Zhou Y.H."/>
            <person name="Cheng J.X."/>
            <person name="Dai P.F."/>
            <person name="Guo W.B."/>
            <person name="Han X.H."/>
            <person name="Huang E.J."/>
            <person name="Li L.F."/>
            <person name="Wei W."/>
            <person name="Gao Y.C."/>
            <person name="Liu J.Z."/>
            <person name="Shao H.Z."/>
            <person name="Wang X."/>
            <person name="Wang C.C."/>
            <person name="Yang T.C."/>
            <person name="Huo Q.B."/>
            <person name="Li W."/>
            <person name="Chen H.Y."/>
            <person name="Chen S.E."/>
            <person name="Zhou L.G."/>
            <person name="Ni X.B."/>
            <person name="Tian J.H."/>
            <person name="Sheng Y."/>
            <person name="Liu T."/>
            <person name="Pan Y.S."/>
            <person name="Xia L.Y."/>
            <person name="Li J."/>
            <person name="Zhao F."/>
            <person name="Cao W.C."/>
        </authorList>
    </citation>
    <scope>NUCLEOTIDE SEQUENCE [LARGE SCALE GENOMIC DNA]</scope>
    <source>
        <strain evidence="2">HaeL-2018</strain>
    </source>
</reference>
<dbReference type="EMBL" id="JABSTR010000005">
    <property type="protein sequence ID" value="KAH9371493.1"/>
    <property type="molecule type" value="Genomic_DNA"/>
</dbReference>